<evidence type="ECO:0000313" key="2">
    <source>
        <dbReference type="Proteomes" id="UP000789525"/>
    </source>
</evidence>
<reference evidence="1" key="1">
    <citation type="submission" date="2021-06" db="EMBL/GenBank/DDBJ databases">
        <authorList>
            <person name="Kallberg Y."/>
            <person name="Tangrot J."/>
            <person name="Rosling A."/>
        </authorList>
    </citation>
    <scope>NUCLEOTIDE SEQUENCE</scope>
    <source>
        <strain evidence="1">CL356</strain>
    </source>
</reference>
<organism evidence="1 2">
    <name type="scientific">Acaulospora colombiana</name>
    <dbReference type="NCBI Taxonomy" id="27376"/>
    <lineage>
        <taxon>Eukaryota</taxon>
        <taxon>Fungi</taxon>
        <taxon>Fungi incertae sedis</taxon>
        <taxon>Mucoromycota</taxon>
        <taxon>Glomeromycotina</taxon>
        <taxon>Glomeromycetes</taxon>
        <taxon>Diversisporales</taxon>
        <taxon>Acaulosporaceae</taxon>
        <taxon>Acaulospora</taxon>
    </lineage>
</organism>
<name>A0ACA9NER0_9GLOM</name>
<protein>
    <submittedName>
        <fullName evidence="1">12400_t:CDS:1</fullName>
    </submittedName>
</protein>
<sequence>MDSQIVAPSFKELYDKYLKAFNDHSIEGVNACLSPNLEIFIRGKLVAQAPAQWDQMKKSYQEHWALPNCRVTIDYLDEWWDAEKKEGGVQGKLIDWPRAKLMEVKYTYGLEGDEWLQKRHEIGQVVDYDVNSGSRPSDS</sequence>
<accession>A0ACA9NER0</accession>
<evidence type="ECO:0000313" key="1">
    <source>
        <dbReference type="EMBL" id="CAG8649762.1"/>
    </source>
</evidence>
<keyword evidence="2" id="KW-1185">Reference proteome</keyword>
<dbReference type="EMBL" id="CAJVPT010020660">
    <property type="protein sequence ID" value="CAG8649762.1"/>
    <property type="molecule type" value="Genomic_DNA"/>
</dbReference>
<proteinExistence type="predicted"/>
<gene>
    <name evidence="1" type="ORF">ACOLOM_LOCUS8214</name>
</gene>
<dbReference type="Proteomes" id="UP000789525">
    <property type="component" value="Unassembled WGS sequence"/>
</dbReference>
<comment type="caution">
    <text evidence="1">The sequence shown here is derived from an EMBL/GenBank/DDBJ whole genome shotgun (WGS) entry which is preliminary data.</text>
</comment>